<dbReference type="AlphaFoldDB" id="A0A0A9A361"/>
<accession>A0A0A9A361</accession>
<reference evidence="2" key="1">
    <citation type="submission" date="2014-09" db="EMBL/GenBank/DDBJ databases">
        <authorList>
            <person name="Magalhaes I.L.F."/>
            <person name="Oliveira U."/>
            <person name="Santos F.R."/>
            <person name="Vidigal T.H.D.A."/>
            <person name="Brescovit A.D."/>
            <person name="Santos A.J."/>
        </authorList>
    </citation>
    <scope>NUCLEOTIDE SEQUENCE</scope>
    <source>
        <tissue evidence="2">Shoot tissue taken approximately 20 cm above the soil surface</tissue>
    </source>
</reference>
<proteinExistence type="predicted"/>
<organism evidence="2">
    <name type="scientific">Arundo donax</name>
    <name type="common">Giant reed</name>
    <name type="synonym">Donax arundinaceus</name>
    <dbReference type="NCBI Taxonomy" id="35708"/>
    <lineage>
        <taxon>Eukaryota</taxon>
        <taxon>Viridiplantae</taxon>
        <taxon>Streptophyta</taxon>
        <taxon>Embryophyta</taxon>
        <taxon>Tracheophyta</taxon>
        <taxon>Spermatophyta</taxon>
        <taxon>Magnoliopsida</taxon>
        <taxon>Liliopsida</taxon>
        <taxon>Poales</taxon>
        <taxon>Poaceae</taxon>
        <taxon>PACMAD clade</taxon>
        <taxon>Arundinoideae</taxon>
        <taxon>Arundineae</taxon>
        <taxon>Arundo</taxon>
    </lineage>
</organism>
<name>A0A0A9A361_ARUDO</name>
<feature type="region of interest" description="Disordered" evidence="1">
    <location>
        <begin position="1"/>
        <end position="21"/>
    </location>
</feature>
<evidence type="ECO:0000313" key="2">
    <source>
        <dbReference type="EMBL" id="JAD44393.1"/>
    </source>
</evidence>
<sequence>MISLNDHSTDTLPKDLPWTRC</sequence>
<protein>
    <submittedName>
        <fullName evidence="2">Uncharacterized protein</fullName>
    </submittedName>
</protein>
<evidence type="ECO:0000256" key="1">
    <source>
        <dbReference type="SAM" id="MobiDB-lite"/>
    </source>
</evidence>
<dbReference type="EMBL" id="GBRH01253502">
    <property type="protein sequence ID" value="JAD44393.1"/>
    <property type="molecule type" value="Transcribed_RNA"/>
</dbReference>
<reference evidence="2" key="2">
    <citation type="journal article" date="2015" name="Data Brief">
        <title>Shoot transcriptome of the giant reed, Arundo donax.</title>
        <authorList>
            <person name="Barrero R.A."/>
            <person name="Guerrero F.D."/>
            <person name="Moolhuijzen P."/>
            <person name="Goolsby J.A."/>
            <person name="Tidwell J."/>
            <person name="Bellgard S.E."/>
            <person name="Bellgard M.I."/>
        </authorList>
    </citation>
    <scope>NUCLEOTIDE SEQUENCE</scope>
    <source>
        <tissue evidence="2">Shoot tissue taken approximately 20 cm above the soil surface</tissue>
    </source>
</reference>